<proteinExistence type="predicted"/>
<protein>
    <recommendedName>
        <fullName evidence="3">Calcineurin-like phosphoesterase domain-containing protein</fullName>
    </recommendedName>
</protein>
<evidence type="ECO:0008006" key="3">
    <source>
        <dbReference type="Google" id="ProtNLM"/>
    </source>
</evidence>
<dbReference type="OrthoDB" id="630188at2759"/>
<organism evidence="1 2">
    <name type="scientific">Plectosphaerella cucumerina</name>
    <dbReference type="NCBI Taxonomy" id="40658"/>
    <lineage>
        <taxon>Eukaryota</taxon>
        <taxon>Fungi</taxon>
        <taxon>Dikarya</taxon>
        <taxon>Ascomycota</taxon>
        <taxon>Pezizomycotina</taxon>
        <taxon>Sordariomycetes</taxon>
        <taxon>Hypocreomycetidae</taxon>
        <taxon>Glomerellales</taxon>
        <taxon>Plectosphaerellaceae</taxon>
        <taxon>Plectosphaerella</taxon>
    </lineage>
</organism>
<dbReference type="InterPro" id="IPR029052">
    <property type="entry name" value="Metallo-depent_PP-like"/>
</dbReference>
<dbReference type="EMBL" id="JAGPXD010000005">
    <property type="protein sequence ID" value="KAH7354210.1"/>
    <property type="molecule type" value="Genomic_DNA"/>
</dbReference>
<dbReference type="Gene3D" id="3.60.21.10">
    <property type="match status" value="1"/>
</dbReference>
<dbReference type="AlphaFoldDB" id="A0A8K0T994"/>
<reference evidence="1" key="1">
    <citation type="journal article" date="2021" name="Nat. Commun.">
        <title>Genetic determinants of endophytism in the Arabidopsis root mycobiome.</title>
        <authorList>
            <person name="Mesny F."/>
            <person name="Miyauchi S."/>
            <person name="Thiergart T."/>
            <person name="Pickel B."/>
            <person name="Atanasova L."/>
            <person name="Karlsson M."/>
            <person name="Huettel B."/>
            <person name="Barry K.W."/>
            <person name="Haridas S."/>
            <person name="Chen C."/>
            <person name="Bauer D."/>
            <person name="Andreopoulos W."/>
            <person name="Pangilinan J."/>
            <person name="LaButti K."/>
            <person name="Riley R."/>
            <person name="Lipzen A."/>
            <person name="Clum A."/>
            <person name="Drula E."/>
            <person name="Henrissat B."/>
            <person name="Kohler A."/>
            <person name="Grigoriev I.V."/>
            <person name="Martin F.M."/>
            <person name="Hacquard S."/>
        </authorList>
    </citation>
    <scope>NUCLEOTIDE SEQUENCE</scope>
    <source>
        <strain evidence="1">MPI-CAGE-AT-0016</strain>
    </source>
</reference>
<dbReference type="PANTHER" id="PTHR12905">
    <property type="entry name" value="METALLOPHOSPHOESTERASE"/>
    <property type="match status" value="1"/>
</dbReference>
<keyword evidence="2" id="KW-1185">Reference proteome</keyword>
<dbReference type="SUPFAM" id="SSF56300">
    <property type="entry name" value="Metallo-dependent phosphatases"/>
    <property type="match status" value="1"/>
</dbReference>
<evidence type="ECO:0000313" key="2">
    <source>
        <dbReference type="Proteomes" id="UP000813385"/>
    </source>
</evidence>
<evidence type="ECO:0000313" key="1">
    <source>
        <dbReference type="EMBL" id="KAH7354210.1"/>
    </source>
</evidence>
<dbReference type="InterPro" id="IPR051693">
    <property type="entry name" value="UPF0046_metallophosphoest"/>
</dbReference>
<sequence length="136" mass="14911">MDVIMRNAWLGTIPQGVGILVTHGPPRAHLDLLNAGCNNLLRELWRVRPRLHVFGHIHAGAGTETAGFDGLQAAYERTVIAKGGLWDLVATVWHFVGALVTRVFKGEEFERCILVNAAMVSGMRDKLTMEAVTVVI</sequence>
<accession>A0A8K0T994</accession>
<dbReference type="PANTHER" id="PTHR12905:SF0">
    <property type="entry name" value="CALCINEURIN-LIKE PHOSPHOESTERASE DOMAIN-CONTAINING PROTEIN"/>
    <property type="match status" value="1"/>
</dbReference>
<name>A0A8K0T994_9PEZI</name>
<dbReference type="Proteomes" id="UP000813385">
    <property type="component" value="Unassembled WGS sequence"/>
</dbReference>
<gene>
    <name evidence="1" type="ORF">B0T11DRAFT_321001</name>
</gene>
<comment type="caution">
    <text evidence="1">The sequence shown here is derived from an EMBL/GenBank/DDBJ whole genome shotgun (WGS) entry which is preliminary data.</text>
</comment>